<feature type="signal peptide" evidence="2">
    <location>
        <begin position="1"/>
        <end position="33"/>
    </location>
</feature>
<evidence type="ECO:0000256" key="1">
    <source>
        <dbReference type="SAM" id="MobiDB-lite"/>
    </source>
</evidence>
<sequence length="302" mass="33106">MSPQTTLRIITRPFLPLSLFTALTLLLAGCDQAADSKAPAATAEATTAAKPAPTLSSAEVKPKPVQAAKSPVQTNTSTTLPNFASYTDVKQKKKTFFSYMLNLVKRANANVLKERTAVKQWDTSKAANSTISALVEKYRVEDTLSATEQKALLLKRVQVIPPSLVLAQGANESAWGTSRFARQGNNFFGQWCFSKGCGIVPSQRNDGAAHEVAKFDDPLESVESYIRNLNSHPTYQKLRDLRHTEMAKQGYPTGINLAAGLEGYSERGHEYIKEIRSMIRFNKLDQLDPDVLAGLKAKTQEG</sequence>
<gene>
    <name evidence="4" type="ORF">WG929_07495</name>
</gene>
<evidence type="ECO:0000313" key="4">
    <source>
        <dbReference type="EMBL" id="MFK4752249.1"/>
    </source>
</evidence>
<dbReference type="EMBL" id="JBBKTX010000007">
    <property type="protein sequence ID" value="MFK4752249.1"/>
    <property type="molecule type" value="Genomic_DNA"/>
</dbReference>
<dbReference type="SMART" id="SM00047">
    <property type="entry name" value="LYZ2"/>
    <property type="match status" value="1"/>
</dbReference>
<protein>
    <submittedName>
        <fullName evidence="4">Glucosaminidase domain-containing protein</fullName>
    </submittedName>
</protein>
<name>A0ABW8NH13_9GAMM</name>
<evidence type="ECO:0000259" key="3">
    <source>
        <dbReference type="SMART" id="SM00047"/>
    </source>
</evidence>
<dbReference type="Gene3D" id="1.10.530.10">
    <property type="match status" value="1"/>
</dbReference>
<accession>A0ABW8NH13</accession>
<organism evidence="4 5">
    <name type="scientific">Oceanobacter antarcticus</name>
    <dbReference type="NCBI Taxonomy" id="3133425"/>
    <lineage>
        <taxon>Bacteria</taxon>
        <taxon>Pseudomonadati</taxon>
        <taxon>Pseudomonadota</taxon>
        <taxon>Gammaproteobacteria</taxon>
        <taxon>Oceanospirillales</taxon>
        <taxon>Oceanospirillaceae</taxon>
        <taxon>Oceanobacter</taxon>
    </lineage>
</organism>
<feature type="region of interest" description="Disordered" evidence="1">
    <location>
        <begin position="44"/>
        <end position="74"/>
    </location>
</feature>
<dbReference type="Proteomes" id="UP001620597">
    <property type="component" value="Unassembled WGS sequence"/>
</dbReference>
<evidence type="ECO:0000313" key="5">
    <source>
        <dbReference type="Proteomes" id="UP001620597"/>
    </source>
</evidence>
<dbReference type="PANTHER" id="PTHR40572">
    <property type="entry name" value="PROTEIN BAX"/>
    <property type="match status" value="1"/>
</dbReference>
<evidence type="ECO:0000256" key="2">
    <source>
        <dbReference type="SAM" id="SignalP"/>
    </source>
</evidence>
<dbReference type="InterPro" id="IPR002901">
    <property type="entry name" value="MGlyc_endo_b_GlcNAc-like_dom"/>
</dbReference>
<dbReference type="PANTHER" id="PTHR40572:SF1">
    <property type="entry name" value="PROTEIN BAX"/>
    <property type="match status" value="1"/>
</dbReference>
<comment type="caution">
    <text evidence="4">The sequence shown here is derived from an EMBL/GenBank/DDBJ whole genome shotgun (WGS) entry which is preliminary data.</text>
</comment>
<feature type="chain" id="PRO_5045970594" evidence="2">
    <location>
        <begin position="34"/>
        <end position="302"/>
    </location>
</feature>
<feature type="domain" description="Mannosyl-glycoprotein endo-beta-N-acetylglucosamidase-like" evidence="3">
    <location>
        <begin position="137"/>
        <end position="272"/>
    </location>
</feature>
<dbReference type="RefSeq" id="WP_416205551.1">
    <property type="nucleotide sequence ID" value="NZ_JBBKTX010000007.1"/>
</dbReference>
<keyword evidence="5" id="KW-1185">Reference proteome</keyword>
<dbReference type="Pfam" id="PF01832">
    <property type="entry name" value="Glucosaminidase"/>
    <property type="match status" value="1"/>
</dbReference>
<reference evidence="4 5" key="1">
    <citation type="submission" date="2024-03" db="EMBL/GenBank/DDBJ databases">
        <title>High-quality draft genome sequence of Oceanobacter sp. wDCs-4.</title>
        <authorList>
            <person name="Dong C."/>
        </authorList>
    </citation>
    <scope>NUCLEOTIDE SEQUENCE [LARGE SCALE GENOMIC DNA]</scope>
    <source>
        <strain evidence="5">wDCs-4</strain>
    </source>
</reference>
<keyword evidence="2" id="KW-0732">Signal</keyword>
<dbReference type="InterPro" id="IPR053195">
    <property type="entry name" value="Bax-like"/>
</dbReference>
<feature type="compositionally biased region" description="Low complexity" evidence="1">
    <location>
        <begin position="44"/>
        <end position="58"/>
    </location>
</feature>
<proteinExistence type="predicted"/>